<dbReference type="Proteomes" id="UP001412239">
    <property type="component" value="Unassembled WGS sequence"/>
</dbReference>
<evidence type="ECO:0000313" key="2">
    <source>
        <dbReference type="EMBL" id="CUS13075.1"/>
    </source>
</evidence>
<feature type="non-terminal residue" evidence="2">
    <location>
        <position position="1"/>
    </location>
</feature>
<protein>
    <submittedName>
        <fullName evidence="2">Uncharacterized protein</fullName>
    </submittedName>
</protein>
<feature type="region of interest" description="Disordered" evidence="1">
    <location>
        <begin position="16"/>
        <end position="213"/>
    </location>
</feature>
<dbReference type="EMBL" id="LN890978">
    <property type="protein sequence ID" value="CUS13075.1"/>
    <property type="molecule type" value="Genomic_DNA"/>
</dbReference>
<feature type="non-terminal residue" evidence="2">
    <location>
        <position position="311"/>
    </location>
</feature>
<feature type="compositionally biased region" description="Polar residues" evidence="1">
    <location>
        <begin position="65"/>
        <end position="76"/>
    </location>
</feature>
<feature type="compositionally biased region" description="Low complexity" evidence="1">
    <location>
        <begin position="116"/>
        <end position="139"/>
    </location>
</feature>
<dbReference type="AlphaFoldDB" id="A0A292Q278"/>
<organism evidence="2 3">
    <name type="scientific">Tuber aestivum</name>
    <name type="common">summer truffle</name>
    <dbReference type="NCBI Taxonomy" id="59557"/>
    <lineage>
        <taxon>Eukaryota</taxon>
        <taxon>Fungi</taxon>
        <taxon>Dikarya</taxon>
        <taxon>Ascomycota</taxon>
        <taxon>Pezizomycotina</taxon>
        <taxon>Pezizomycetes</taxon>
        <taxon>Pezizales</taxon>
        <taxon>Tuberaceae</taxon>
        <taxon>Tuber</taxon>
    </lineage>
</organism>
<evidence type="ECO:0000313" key="3">
    <source>
        <dbReference type="Proteomes" id="UP001412239"/>
    </source>
</evidence>
<gene>
    <name evidence="2" type="ORF">GSTUAT00002755001</name>
</gene>
<proteinExistence type="predicted"/>
<keyword evidence="3" id="KW-1185">Reference proteome</keyword>
<feature type="compositionally biased region" description="Polar residues" evidence="1">
    <location>
        <begin position="170"/>
        <end position="213"/>
    </location>
</feature>
<reference evidence="2" key="1">
    <citation type="submission" date="2015-10" db="EMBL/GenBank/DDBJ databases">
        <authorList>
            <person name="Regsiter A."/>
            <person name="william w."/>
        </authorList>
    </citation>
    <scope>NUCLEOTIDE SEQUENCE</scope>
    <source>
        <strain evidence="2">Montdore</strain>
    </source>
</reference>
<sequence length="311" mass="33580">RISRHTLSAIHFALEEAIRTPFPFSPDPEEENASMSATMASGAPGPTPHGGDPSAARRETRPRGASQSTQQQQNMGVSGGAGYADDRGPTVRVGQPTTGHARVASGGSAQPRVHVPRPAASGASAPSGAQQSGQGYPSQRQPQTAGSSKSRQTDPARPAPEQSRVHPQVVPSSNRVPSQAGAQQPTSSNRPNSATPGGSSSRQTQHQTITSSFPHAFERWERLSSRWEGLTGYWISRLEHNREELAGMPLEQEMARQISDLSTAGANLFQAVVELQRLRASSERKFQRWFFDTKADQERAKEMSSELERSL</sequence>
<evidence type="ECO:0000256" key="1">
    <source>
        <dbReference type="SAM" id="MobiDB-lite"/>
    </source>
</evidence>
<feature type="compositionally biased region" description="Polar residues" evidence="1">
    <location>
        <begin position="140"/>
        <end position="150"/>
    </location>
</feature>
<accession>A0A292Q278</accession>
<name>A0A292Q278_9PEZI</name>